<feature type="domain" description="Protein kinase" evidence="5">
    <location>
        <begin position="1"/>
        <end position="239"/>
    </location>
</feature>
<keyword evidence="7" id="KW-1185">Reference proteome</keyword>
<proteinExistence type="predicted"/>
<dbReference type="GO" id="GO:0005524">
    <property type="term" value="F:ATP binding"/>
    <property type="evidence" value="ECO:0007669"/>
    <property type="project" value="UniProtKB-KW"/>
</dbReference>
<reference evidence="6 7" key="1">
    <citation type="journal article" date="2019" name="Environ. Microbiol.">
        <title>At the nexus of three kingdoms: the genome of the mycorrhizal fungus Gigaspora margarita provides insights into plant, endobacterial and fungal interactions.</title>
        <authorList>
            <person name="Venice F."/>
            <person name="Ghignone S."/>
            <person name="Salvioli di Fossalunga A."/>
            <person name="Amselem J."/>
            <person name="Novero M."/>
            <person name="Xianan X."/>
            <person name="Sedzielewska Toro K."/>
            <person name="Morin E."/>
            <person name="Lipzen A."/>
            <person name="Grigoriev I.V."/>
            <person name="Henrissat B."/>
            <person name="Martin F.M."/>
            <person name="Bonfante P."/>
        </authorList>
    </citation>
    <scope>NUCLEOTIDE SEQUENCE [LARGE SCALE GENOMIC DNA]</scope>
    <source>
        <strain evidence="6 7">BEG34</strain>
    </source>
</reference>
<dbReference type="InterPro" id="IPR032675">
    <property type="entry name" value="LRR_dom_sf"/>
</dbReference>
<evidence type="ECO:0000313" key="6">
    <source>
        <dbReference type="EMBL" id="KAF0508478.1"/>
    </source>
</evidence>
<dbReference type="InterPro" id="IPR051681">
    <property type="entry name" value="Ser/Thr_Kinases-Pseudokinases"/>
</dbReference>
<dbReference type="Gene3D" id="1.10.510.10">
    <property type="entry name" value="Transferase(Phosphotransferase) domain 1"/>
    <property type="match status" value="1"/>
</dbReference>
<dbReference type="Proteomes" id="UP000439903">
    <property type="component" value="Unassembled WGS sequence"/>
</dbReference>
<keyword evidence="2" id="KW-0547">Nucleotide-binding</keyword>
<dbReference type="Pfam" id="PF07714">
    <property type="entry name" value="PK_Tyr_Ser-Thr"/>
    <property type="match status" value="1"/>
</dbReference>
<dbReference type="PRINTS" id="PR00109">
    <property type="entry name" value="TYRKINASE"/>
</dbReference>
<keyword evidence="3 6" id="KW-0418">Kinase</keyword>
<evidence type="ECO:0000256" key="4">
    <source>
        <dbReference type="ARBA" id="ARBA00022840"/>
    </source>
</evidence>
<dbReference type="SUPFAM" id="SSF56112">
    <property type="entry name" value="Protein kinase-like (PK-like)"/>
    <property type="match status" value="1"/>
</dbReference>
<protein>
    <submittedName>
        <fullName evidence="6">Kinase-like protein</fullName>
    </submittedName>
</protein>
<dbReference type="PANTHER" id="PTHR44329:SF288">
    <property type="entry name" value="MITOGEN-ACTIVATED PROTEIN KINASE KINASE KINASE 20"/>
    <property type="match status" value="1"/>
</dbReference>
<organism evidence="6 7">
    <name type="scientific">Gigaspora margarita</name>
    <dbReference type="NCBI Taxonomy" id="4874"/>
    <lineage>
        <taxon>Eukaryota</taxon>
        <taxon>Fungi</taxon>
        <taxon>Fungi incertae sedis</taxon>
        <taxon>Mucoromycota</taxon>
        <taxon>Glomeromycotina</taxon>
        <taxon>Glomeromycetes</taxon>
        <taxon>Diversisporales</taxon>
        <taxon>Gigasporaceae</taxon>
        <taxon>Gigaspora</taxon>
    </lineage>
</organism>
<dbReference type="EMBL" id="WTPW01000465">
    <property type="protein sequence ID" value="KAF0508478.1"/>
    <property type="molecule type" value="Genomic_DNA"/>
</dbReference>
<keyword evidence="4" id="KW-0067">ATP-binding</keyword>
<dbReference type="GO" id="GO:0004674">
    <property type="term" value="F:protein serine/threonine kinase activity"/>
    <property type="evidence" value="ECO:0007669"/>
    <property type="project" value="TreeGrafter"/>
</dbReference>
<dbReference type="InterPro" id="IPR000719">
    <property type="entry name" value="Prot_kinase_dom"/>
</dbReference>
<dbReference type="Gene3D" id="3.80.10.10">
    <property type="entry name" value="Ribonuclease Inhibitor"/>
    <property type="match status" value="1"/>
</dbReference>
<dbReference type="PROSITE" id="PS50011">
    <property type="entry name" value="PROTEIN_KINASE_DOM"/>
    <property type="match status" value="1"/>
</dbReference>
<evidence type="ECO:0000256" key="1">
    <source>
        <dbReference type="ARBA" id="ARBA00022679"/>
    </source>
</evidence>
<dbReference type="OrthoDB" id="346907at2759"/>
<dbReference type="SUPFAM" id="SSF52047">
    <property type="entry name" value="RNI-like"/>
    <property type="match status" value="1"/>
</dbReference>
<evidence type="ECO:0000259" key="5">
    <source>
        <dbReference type="PROSITE" id="PS50011"/>
    </source>
</evidence>
<keyword evidence="1" id="KW-0808">Transferase</keyword>
<accession>A0A8H4AL39</accession>
<evidence type="ECO:0000256" key="2">
    <source>
        <dbReference type="ARBA" id="ARBA00022741"/>
    </source>
</evidence>
<gene>
    <name evidence="6" type="ORF">F8M41_018758</name>
</gene>
<comment type="caution">
    <text evidence="6">The sequence shown here is derived from an EMBL/GenBank/DDBJ whole genome shotgun (WGS) entry which is preliminary data.</text>
</comment>
<evidence type="ECO:0000256" key="3">
    <source>
        <dbReference type="ARBA" id="ARBA00022777"/>
    </source>
</evidence>
<dbReference type="PANTHER" id="PTHR44329">
    <property type="entry name" value="SERINE/THREONINE-PROTEIN KINASE TNNI3K-RELATED"/>
    <property type="match status" value="1"/>
</dbReference>
<dbReference type="InterPro" id="IPR001245">
    <property type="entry name" value="Ser-Thr/Tyr_kinase_cat_dom"/>
</dbReference>
<dbReference type="AlphaFoldDB" id="A0A8H4AL39"/>
<sequence length="388" mass="44847">MKVYRNFAIEIISAILYYKYIEGSLITRLKKLQKVSNQNIIKFYGVTKDRDGCYNMVLQCANDGNLQEYLRSNFKRLQWTDKLYIAKEISLGLMFLHNNNIIHQNLHSKNILIHNGQPKISDFGLSKLINGSSITSYLNVHGISVYMEPQYLFNQNYNRDTKSDIYSFGVILWEISSGKPPFQSFVSRKPLAIEIFLGSREEPIEGSPPQYVKLYKQCWNKDPSNRPEIDFIYKTLNLLDNESKSLVENIDTFNLNNSTQDIVNKRKKAHRCFNECRYVKALELYEEILKNNQHKGGKAMANALYKNNTLISLNLYNNQLGLEGEEVLTDALCKNTTLASLNLGENKFRARKQELINKTIHPSRISYGSILNYSKFTIETPTELGFKL</sequence>
<name>A0A8H4AL39_GIGMA</name>
<dbReference type="InterPro" id="IPR011009">
    <property type="entry name" value="Kinase-like_dom_sf"/>
</dbReference>
<evidence type="ECO:0000313" key="7">
    <source>
        <dbReference type="Proteomes" id="UP000439903"/>
    </source>
</evidence>